<accession>A0ABQ8KAK6</accession>
<dbReference type="EMBL" id="JADCUA010000015">
    <property type="protein sequence ID" value="KAH9834525.1"/>
    <property type="molecule type" value="Genomic_DNA"/>
</dbReference>
<evidence type="ECO:0000256" key="1">
    <source>
        <dbReference type="SAM" id="Phobius"/>
    </source>
</evidence>
<evidence type="ECO:0000313" key="4">
    <source>
        <dbReference type="Proteomes" id="UP000814176"/>
    </source>
</evidence>
<protein>
    <recommendedName>
        <fullName evidence="2">DUF6534 domain-containing protein</fullName>
    </recommendedName>
</protein>
<keyword evidence="1" id="KW-0472">Membrane</keyword>
<keyword evidence="4" id="KW-1185">Reference proteome</keyword>
<dbReference type="Proteomes" id="UP000814176">
    <property type="component" value="Unassembled WGS sequence"/>
</dbReference>
<reference evidence="3 4" key="1">
    <citation type="journal article" date="2021" name="Environ. Microbiol.">
        <title>Gene family expansions and transcriptome signatures uncover fungal adaptations to wood decay.</title>
        <authorList>
            <person name="Hage H."/>
            <person name="Miyauchi S."/>
            <person name="Viragh M."/>
            <person name="Drula E."/>
            <person name="Min B."/>
            <person name="Chaduli D."/>
            <person name="Navarro D."/>
            <person name="Favel A."/>
            <person name="Norest M."/>
            <person name="Lesage-Meessen L."/>
            <person name="Balint B."/>
            <person name="Merenyi Z."/>
            <person name="de Eugenio L."/>
            <person name="Morin E."/>
            <person name="Martinez A.T."/>
            <person name="Baldrian P."/>
            <person name="Stursova M."/>
            <person name="Martinez M.J."/>
            <person name="Novotny C."/>
            <person name="Magnuson J.K."/>
            <person name="Spatafora J.W."/>
            <person name="Maurice S."/>
            <person name="Pangilinan J."/>
            <person name="Andreopoulos W."/>
            <person name="LaButti K."/>
            <person name="Hundley H."/>
            <person name="Na H."/>
            <person name="Kuo A."/>
            <person name="Barry K."/>
            <person name="Lipzen A."/>
            <person name="Henrissat B."/>
            <person name="Riley R."/>
            <person name="Ahrendt S."/>
            <person name="Nagy L.G."/>
            <person name="Grigoriev I.V."/>
            <person name="Martin F."/>
            <person name="Rosso M.N."/>
        </authorList>
    </citation>
    <scope>NUCLEOTIDE SEQUENCE [LARGE SCALE GENOMIC DNA]</scope>
    <source>
        <strain evidence="3 4">CIRM-BRFM 1785</strain>
    </source>
</reference>
<evidence type="ECO:0000259" key="2">
    <source>
        <dbReference type="Pfam" id="PF20152"/>
    </source>
</evidence>
<dbReference type="InterPro" id="IPR045339">
    <property type="entry name" value="DUF6534"/>
</dbReference>
<feature type="transmembrane region" description="Helical" evidence="1">
    <location>
        <begin position="92"/>
        <end position="113"/>
    </location>
</feature>
<sequence length="320" mass="35508">MSSPPALDGLLGATFIGIILSTIIYGVTCMQVYSYYTQHSRRDGRGIKIYVAIQMALDSLHVALLVTTYYYYTVTHFGDYVRLQADTWSLSVQSTVGGALSSMAQLFFAYRLYKFNNKNLWLPITICSFSIAQLGCSFAYTVVGYNNHYFDSSPKATAYVAAALVADIVCDSMIAASTIYILHMGRTGFSKTNRVINLLIAYALNTCLLTTVFTAICLIIWYTSTDTLIYSIFYFILVRLYSCSIVSTLNTRDGMKHFLDSGSHELFNIRPATAVTPDEGSSGQLARSKGWVAPQPLTIDTRTDDIVRDTMDEDKTKALA</sequence>
<dbReference type="PANTHER" id="PTHR40465">
    <property type="entry name" value="CHROMOSOME 1, WHOLE GENOME SHOTGUN SEQUENCE"/>
    <property type="match status" value="1"/>
</dbReference>
<feature type="transmembrane region" description="Helical" evidence="1">
    <location>
        <begin position="49"/>
        <end position="72"/>
    </location>
</feature>
<dbReference type="PANTHER" id="PTHR40465:SF1">
    <property type="entry name" value="DUF6534 DOMAIN-CONTAINING PROTEIN"/>
    <property type="match status" value="1"/>
</dbReference>
<keyword evidence="1" id="KW-1133">Transmembrane helix</keyword>
<feature type="domain" description="DUF6534" evidence="2">
    <location>
        <begin position="168"/>
        <end position="253"/>
    </location>
</feature>
<feature type="transmembrane region" description="Helical" evidence="1">
    <location>
        <begin position="195"/>
        <end position="222"/>
    </location>
</feature>
<keyword evidence="1" id="KW-0812">Transmembrane</keyword>
<proteinExistence type="predicted"/>
<name>A0ABQ8KAK6_9APHY</name>
<dbReference type="Pfam" id="PF20152">
    <property type="entry name" value="DUF6534"/>
    <property type="match status" value="1"/>
</dbReference>
<comment type="caution">
    <text evidence="3">The sequence shown here is derived from an EMBL/GenBank/DDBJ whole genome shotgun (WGS) entry which is preliminary data.</text>
</comment>
<dbReference type="RefSeq" id="XP_047777056.1">
    <property type="nucleotide sequence ID" value="XM_047916588.1"/>
</dbReference>
<feature type="transmembrane region" description="Helical" evidence="1">
    <location>
        <begin position="160"/>
        <end position="183"/>
    </location>
</feature>
<evidence type="ECO:0000313" key="3">
    <source>
        <dbReference type="EMBL" id="KAH9834525.1"/>
    </source>
</evidence>
<feature type="transmembrane region" description="Helical" evidence="1">
    <location>
        <begin position="228"/>
        <end position="249"/>
    </location>
</feature>
<dbReference type="GeneID" id="71997320"/>
<feature type="transmembrane region" description="Helical" evidence="1">
    <location>
        <begin position="120"/>
        <end position="140"/>
    </location>
</feature>
<gene>
    <name evidence="3" type="ORF">C8Q71DRAFT_145752</name>
</gene>
<organism evidence="3 4">
    <name type="scientific">Rhodofomes roseus</name>
    <dbReference type="NCBI Taxonomy" id="34475"/>
    <lineage>
        <taxon>Eukaryota</taxon>
        <taxon>Fungi</taxon>
        <taxon>Dikarya</taxon>
        <taxon>Basidiomycota</taxon>
        <taxon>Agaricomycotina</taxon>
        <taxon>Agaricomycetes</taxon>
        <taxon>Polyporales</taxon>
        <taxon>Rhodofomes</taxon>
    </lineage>
</organism>
<feature type="transmembrane region" description="Helical" evidence="1">
    <location>
        <begin position="6"/>
        <end position="28"/>
    </location>
</feature>